<sequence>MFVFEKRALIKKDITELFCFVDDFCKISEGWLIRHSIKDDSKK</sequence>
<accession>A0A8S4C4P3</accession>
<comment type="caution">
    <text evidence="1">The sequence shown here is derived from an EMBL/GenBank/DDBJ whole genome shotgun (WGS) entry which is preliminary data.</text>
</comment>
<dbReference type="AlphaFoldDB" id="A0A8S4C4P3"/>
<keyword evidence="2" id="KW-1185">Reference proteome</keyword>
<reference evidence="1" key="1">
    <citation type="submission" date="2021-06" db="EMBL/GenBank/DDBJ databases">
        <authorList>
            <person name="Nardi T."/>
            <person name="Nardi T."/>
        </authorList>
    </citation>
    <scope>NUCLEOTIDE SEQUENCE</scope>
</reference>
<name>A0A8S4C4P3_9ACAR</name>
<protein>
    <submittedName>
        <fullName evidence="1">Uncharacterized protein</fullName>
    </submittedName>
</protein>
<gene>
    <name evidence="1" type="ORF">MHYMCMPASI_00447</name>
</gene>
<dbReference type="Proteomes" id="UP000837675">
    <property type="component" value="Unassembled WGS sequence"/>
</dbReference>
<organism evidence="1 2">
    <name type="scientific">Hyalomma marginatum</name>
    <dbReference type="NCBI Taxonomy" id="34627"/>
    <lineage>
        <taxon>Eukaryota</taxon>
        <taxon>Metazoa</taxon>
        <taxon>Ecdysozoa</taxon>
        <taxon>Arthropoda</taxon>
        <taxon>Chelicerata</taxon>
        <taxon>Arachnida</taxon>
        <taxon>Acari</taxon>
        <taxon>Parasitiformes</taxon>
        <taxon>Ixodida</taxon>
        <taxon>Ixodoidea</taxon>
        <taxon>Ixodidae</taxon>
        <taxon>Hyalomminae</taxon>
        <taxon>Hyalomma</taxon>
    </lineage>
</organism>
<proteinExistence type="predicted"/>
<evidence type="ECO:0000313" key="2">
    <source>
        <dbReference type="Proteomes" id="UP000837675"/>
    </source>
</evidence>
<dbReference type="EMBL" id="CAJVAF010000199">
    <property type="protein sequence ID" value="CAG7591540.1"/>
    <property type="molecule type" value="Genomic_DNA"/>
</dbReference>
<evidence type="ECO:0000313" key="1">
    <source>
        <dbReference type="EMBL" id="CAG7591540.1"/>
    </source>
</evidence>